<dbReference type="Pfam" id="PF00621">
    <property type="entry name" value="RhoGEF"/>
    <property type="match status" value="1"/>
</dbReference>
<protein>
    <recommendedName>
        <fullName evidence="7">DH domain-containing protein</fullName>
    </recommendedName>
</protein>
<dbReference type="SUPFAM" id="SSF48065">
    <property type="entry name" value="DBL homology domain (DH-domain)"/>
    <property type="match status" value="1"/>
</dbReference>
<dbReference type="PROSITE" id="PS50010">
    <property type="entry name" value="DH_2"/>
    <property type="match status" value="1"/>
</dbReference>
<dbReference type="InterPro" id="IPR051092">
    <property type="entry name" value="FYVE_RhoGEF_PH"/>
</dbReference>
<feature type="domain" description="PH" evidence="3">
    <location>
        <begin position="381"/>
        <end position="617"/>
    </location>
</feature>
<sequence>MGFNFRNQRHVPAGLNETAPGSIGVPQGAALGPLLFLIYVNDPPDVLAGPCLLFAHDLKYWSYNASAPQMDVDAAVSPPPRGPNAFLCPVQTSSANKLFTVDPTKIRRGNNEQQPPNDKNKTDTVNLGKSLDPYFAEPMSERELLPSSMHGEIFGRLQPILSVSETLLESILTMGIDEAFLLIAPCLKLYADYSRRYQTVLVLLETCIALSPDLHRFISQQESLPEVDLQLSALLIMPIQRIPRYSLMLQELLMICLQMDGLNNTKAVSCIEKLSSVVQERHIIPEQVCTHILRMYDCIQSRQPFPEDSELASGLVFLGHFMPSLRFATVKLMAAFASIAATATYLNEQIRINSQADMAAILQSKLLGNRTENLLLVPGRRLLRYGLVYKRNELTGRLHSRLLVLMSDILIYATPRKVYRRSGKFVTVPASTKKSGDLRRSQPMSSTRYRRVRFNHFAFLRARTKRLIAGRLAEKAWLNSITCPSSPSSAHPKDILTKRNLRFSCVSVYPLHHCQIEPHFTPSIPTDQTFILSRVTRLTSILECSPVKSTSSQSKDLLGHSVEINNSARIEKSDGPNANKGDSNAFTIRCRDASFTVVLDKRDLAEEWVVNLENALRAVKLARQSLRKASSAKRPMQVSDFVRYEQWLASREAQTRPDPDYVLPHAVRVAESLGLYTDSALSNLRQRHASDPTRGISDSLGKLTCGLRLLSPFRSGRRCFMSDPTQFRSVPTSPSWQTEDYQISNNVQLVSVDDADENSDPLRTKTRTTPTLQYRTFSLQTMHSASDPTEHVAYSPPLLPLWRKRLCVRDGSGAYANVLNISTDSNLRSSLTERRFRYISIRVSYLTLKFPFILFHINHLFIVMILAHMMPPLVHFYNLRISPFYTIPEIFCTLLSEFLLRQLFIGVCTLLVTKDEVKPTNPMCRGADILITAVTHSMADLHLLYM</sequence>
<dbReference type="InterPro" id="IPR001849">
    <property type="entry name" value="PH_domain"/>
</dbReference>
<dbReference type="SUPFAM" id="SSF50729">
    <property type="entry name" value="PH domain-like"/>
    <property type="match status" value="1"/>
</dbReference>
<dbReference type="EMBL" id="KL596797">
    <property type="protein sequence ID" value="KER24787.1"/>
    <property type="molecule type" value="Genomic_DNA"/>
</dbReference>
<name>A0A074ZGK5_OPIVI</name>
<dbReference type="CTD" id="20321796"/>
<evidence type="ECO:0008006" key="7">
    <source>
        <dbReference type="Google" id="ProtNLM"/>
    </source>
</evidence>
<gene>
    <name evidence="5" type="ORF">T265_07617</name>
</gene>
<evidence type="ECO:0000256" key="2">
    <source>
        <dbReference type="SAM" id="Phobius"/>
    </source>
</evidence>
<evidence type="ECO:0000259" key="3">
    <source>
        <dbReference type="PROSITE" id="PS50003"/>
    </source>
</evidence>
<organism evidence="5 6">
    <name type="scientific">Opisthorchis viverrini</name>
    <name type="common">Southeast Asian liver fluke</name>
    <dbReference type="NCBI Taxonomy" id="6198"/>
    <lineage>
        <taxon>Eukaryota</taxon>
        <taxon>Metazoa</taxon>
        <taxon>Spiralia</taxon>
        <taxon>Lophotrochozoa</taxon>
        <taxon>Platyhelminthes</taxon>
        <taxon>Trematoda</taxon>
        <taxon>Digenea</taxon>
        <taxon>Opisthorchiida</taxon>
        <taxon>Opisthorchiata</taxon>
        <taxon>Opisthorchiidae</taxon>
        <taxon>Opisthorchis</taxon>
    </lineage>
</organism>
<dbReference type="GO" id="GO:0005085">
    <property type="term" value="F:guanyl-nucleotide exchange factor activity"/>
    <property type="evidence" value="ECO:0007669"/>
    <property type="project" value="InterPro"/>
</dbReference>
<feature type="transmembrane region" description="Helical" evidence="2">
    <location>
        <begin position="843"/>
        <end position="867"/>
    </location>
</feature>
<keyword evidence="6" id="KW-1185">Reference proteome</keyword>
<dbReference type="PROSITE" id="PS50003">
    <property type="entry name" value="PH_DOMAIN"/>
    <property type="match status" value="1"/>
</dbReference>
<dbReference type="KEGG" id="ovi:T265_07617"/>
<keyword evidence="2" id="KW-0472">Membrane</keyword>
<feature type="compositionally biased region" description="Polar residues" evidence="1">
    <location>
        <begin position="111"/>
        <end position="124"/>
    </location>
</feature>
<dbReference type="Gene3D" id="1.20.900.10">
    <property type="entry name" value="Dbl homology (DH) domain"/>
    <property type="match status" value="1"/>
</dbReference>
<dbReference type="SMART" id="SM00325">
    <property type="entry name" value="RhoGEF"/>
    <property type="match status" value="1"/>
</dbReference>
<dbReference type="InterPro" id="IPR000219">
    <property type="entry name" value="DH_dom"/>
</dbReference>
<reference evidence="5 6" key="1">
    <citation type="submission" date="2013-11" db="EMBL/GenBank/DDBJ databases">
        <title>Opisthorchis viverrini - life in the bile duct.</title>
        <authorList>
            <person name="Young N.D."/>
            <person name="Nagarajan N."/>
            <person name="Lin S.J."/>
            <person name="Korhonen P.K."/>
            <person name="Jex A.R."/>
            <person name="Hall R.S."/>
            <person name="Safavi-Hemami H."/>
            <person name="Kaewkong W."/>
            <person name="Bertrand D."/>
            <person name="Gao S."/>
            <person name="Seet Q."/>
            <person name="Wongkham S."/>
            <person name="Teh B.T."/>
            <person name="Wongkham C."/>
            <person name="Intapan P.M."/>
            <person name="Maleewong W."/>
            <person name="Yang X."/>
            <person name="Hu M."/>
            <person name="Wang Z."/>
            <person name="Hofmann A."/>
            <person name="Sternberg P.W."/>
            <person name="Tan P."/>
            <person name="Wang J."/>
            <person name="Gasser R.B."/>
        </authorList>
    </citation>
    <scope>NUCLEOTIDE SEQUENCE [LARGE SCALE GENOMIC DNA]</scope>
</reference>
<evidence type="ECO:0000256" key="1">
    <source>
        <dbReference type="SAM" id="MobiDB-lite"/>
    </source>
</evidence>
<dbReference type="Gene3D" id="2.30.29.30">
    <property type="entry name" value="Pleckstrin-homology domain (PH domain)/Phosphotyrosine-binding domain (PTB)"/>
    <property type="match status" value="1"/>
</dbReference>
<keyword evidence="2" id="KW-0812">Transmembrane</keyword>
<dbReference type="OrthoDB" id="245697at2759"/>
<evidence type="ECO:0000313" key="6">
    <source>
        <dbReference type="Proteomes" id="UP000054324"/>
    </source>
</evidence>
<dbReference type="PANTHER" id="PTHR12673:SF159">
    <property type="entry name" value="LD03170P"/>
    <property type="match status" value="1"/>
</dbReference>
<dbReference type="RefSeq" id="XP_009171449.1">
    <property type="nucleotide sequence ID" value="XM_009173185.1"/>
</dbReference>
<dbReference type="Proteomes" id="UP000054324">
    <property type="component" value="Unassembled WGS sequence"/>
</dbReference>
<feature type="region of interest" description="Disordered" evidence="1">
    <location>
        <begin position="101"/>
        <end position="124"/>
    </location>
</feature>
<accession>A0A074ZGK5</accession>
<dbReference type="STRING" id="6198.A0A074ZGK5"/>
<dbReference type="PANTHER" id="PTHR12673">
    <property type="entry name" value="FACIOGENITAL DYSPLASIA PROTEIN"/>
    <property type="match status" value="1"/>
</dbReference>
<dbReference type="GeneID" id="20321796"/>
<evidence type="ECO:0000259" key="4">
    <source>
        <dbReference type="PROSITE" id="PS50010"/>
    </source>
</evidence>
<proteinExistence type="predicted"/>
<evidence type="ECO:0000313" key="5">
    <source>
        <dbReference type="EMBL" id="KER24787.1"/>
    </source>
</evidence>
<feature type="domain" description="DH" evidence="4">
    <location>
        <begin position="117"/>
        <end position="281"/>
    </location>
</feature>
<dbReference type="AlphaFoldDB" id="A0A074ZGK5"/>
<dbReference type="InterPro" id="IPR011993">
    <property type="entry name" value="PH-like_dom_sf"/>
</dbReference>
<keyword evidence="2" id="KW-1133">Transmembrane helix</keyword>
<dbReference type="InterPro" id="IPR035899">
    <property type="entry name" value="DBL_dom_sf"/>
</dbReference>
<dbReference type="GO" id="GO:0005737">
    <property type="term" value="C:cytoplasm"/>
    <property type="evidence" value="ECO:0007669"/>
    <property type="project" value="TreeGrafter"/>
</dbReference>